<dbReference type="Proteomes" id="UP000029538">
    <property type="component" value="Unassembled WGS sequence"/>
</dbReference>
<comment type="caution">
    <text evidence="2">The sequence shown here is derived from an EMBL/GenBank/DDBJ whole genome shotgun (WGS) entry which is preliminary data.</text>
</comment>
<accession>A0A096CYT2</accession>
<dbReference type="AlphaFoldDB" id="A0A096CYT2"/>
<keyword evidence="1" id="KW-0472">Membrane</keyword>
<protein>
    <recommendedName>
        <fullName evidence="4">Acyltransferase 3 domain-containing protein</fullName>
    </recommendedName>
</protein>
<evidence type="ECO:0000313" key="3">
    <source>
        <dbReference type="Proteomes" id="UP000029538"/>
    </source>
</evidence>
<reference evidence="2 3" key="1">
    <citation type="submission" date="2014-07" db="EMBL/GenBank/DDBJ databases">
        <authorList>
            <person name="McCorrison J."/>
            <person name="Sanka R."/>
            <person name="Torralba M."/>
            <person name="Gillis M."/>
            <person name="Haft D.H."/>
            <person name="Methe B."/>
            <person name="Sutton G."/>
            <person name="Nelson K.E."/>
        </authorList>
    </citation>
    <scope>NUCLEOTIDE SEQUENCE [LARGE SCALE GENOMIC DNA]</scope>
    <source>
        <strain evidence="2 3">DNF00882</strain>
    </source>
</reference>
<name>A0A096CYT2_9BACT</name>
<feature type="transmembrane region" description="Helical" evidence="1">
    <location>
        <begin position="77"/>
        <end position="98"/>
    </location>
</feature>
<evidence type="ECO:0000313" key="2">
    <source>
        <dbReference type="EMBL" id="KGF50424.1"/>
    </source>
</evidence>
<dbReference type="EMBL" id="JRNR01000004">
    <property type="protein sequence ID" value="KGF50424.1"/>
    <property type="molecule type" value="Genomic_DNA"/>
</dbReference>
<sequence length="110" mass="12933">MLTKVCEAALQIYFVLLCHSFNINMKECELKRNKIEMKTKIKRIDTLTGLRFPMMVMVVISHFEFMGSQTQNWYDLYFHNATLAVDFFFIMSGFGLTYKSFATQQPCMDT</sequence>
<evidence type="ECO:0000256" key="1">
    <source>
        <dbReference type="SAM" id="Phobius"/>
    </source>
</evidence>
<gene>
    <name evidence="2" type="ORF">HMPREF0654_01760</name>
</gene>
<feature type="transmembrane region" description="Helical" evidence="1">
    <location>
        <begin position="44"/>
        <end position="65"/>
    </location>
</feature>
<evidence type="ECO:0008006" key="4">
    <source>
        <dbReference type="Google" id="ProtNLM"/>
    </source>
</evidence>
<proteinExistence type="predicted"/>
<organism evidence="2 3">
    <name type="scientific">Prevotella disiens DNF00882</name>
    <dbReference type="NCBI Taxonomy" id="1401075"/>
    <lineage>
        <taxon>Bacteria</taxon>
        <taxon>Pseudomonadati</taxon>
        <taxon>Bacteroidota</taxon>
        <taxon>Bacteroidia</taxon>
        <taxon>Bacteroidales</taxon>
        <taxon>Prevotellaceae</taxon>
        <taxon>Prevotella</taxon>
    </lineage>
</organism>
<keyword evidence="1" id="KW-1133">Transmembrane helix</keyword>
<keyword evidence="1" id="KW-0812">Transmembrane</keyword>